<dbReference type="InterPro" id="IPR036390">
    <property type="entry name" value="WH_DNA-bd_sf"/>
</dbReference>
<dbReference type="PANTHER" id="PTHR30419">
    <property type="entry name" value="HTH-TYPE TRANSCRIPTIONAL REGULATOR YBHD"/>
    <property type="match status" value="1"/>
</dbReference>
<dbReference type="AlphaFoldDB" id="A0A8H9NXF7"/>
<organism evidence="6">
    <name type="scientific">Citrobacter farmeri</name>
    <dbReference type="NCBI Taxonomy" id="67824"/>
    <lineage>
        <taxon>Bacteria</taxon>
        <taxon>Pseudomonadati</taxon>
        <taxon>Pseudomonadota</taxon>
        <taxon>Gammaproteobacteria</taxon>
        <taxon>Enterobacterales</taxon>
        <taxon>Enterobacteriaceae</taxon>
        <taxon>Citrobacter</taxon>
    </lineage>
</organism>
<name>A0A8H9NXF7_9ENTR</name>
<reference evidence="6" key="1">
    <citation type="journal article" date="2018" name="Genome Biol.">
        <title>SKESA: strategic k-mer extension for scrupulous assemblies.</title>
        <authorList>
            <person name="Souvorov A."/>
            <person name="Agarwala R."/>
            <person name="Lipman D.J."/>
        </authorList>
    </citation>
    <scope>NUCLEOTIDE SEQUENCE</scope>
    <source>
        <strain evidence="6">YDC697-2</strain>
    </source>
</reference>
<feature type="domain" description="HTH lysR-type" evidence="5">
    <location>
        <begin position="1"/>
        <end position="58"/>
    </location>
</feature>
<dbReference type="PROSITE" id="PS50931">
    <property type="entry name" value="HTH_LYSR"/>
    <property type="match status" value="1"/>
</dbReference>
<dbReference type="InterPro" id="IPR000847">
    <property type="entry name" value="LysR_HTH_N"/>
</dbReference>
<dbReference type="Gene3D" id="3.40.190.290">
    <property type="match status" value="1"/>
</dbReference>
<dbReference type="SUPFAM" id="SSF46785">
    <property type="entry name" value="Winged helix' DNA-binding domain"/>
    <property type="match status" value="1"/>
</dbReference>
<dbReference type="Pfam" id="PF03466">
    <property type="entry name" value="LysR_substrate"/>
    <property type="match status" value="1"/>
</dbReference>
<sequence>MNLLHWRLLVAVADAGNISRAAERVGITQSGASQAIAQLEAALGFQVFARERRHVGVTALGEQVIEHARAMLDRLDAIRVLADDSQGLSGGRIRLASFPSVISTLLPGLLRDFQRRHPGIELVALEGTDEEVEDWLAAGTVELGVVLNPAPGRAAAVLGRDAWVAVLPAHHPLGRRASESGVTLEELAAQPFILATGGCAVNGQSLMEQASLHLSDVRVTVRDWASACVLVRESMGVALVPESTLPDDQRGLRVMPLMPAVHREFGLVCSDAGKASRPVQALLEGLLLKDGSAGNR</sequence>
<evidence type="ECO:0000256" key="1">
    <source>
        <dbReference type="ARBA" id="ARBA00009437"/>
    </source>
</evidence>
<accession>A0A8H9NXF7</accession>
<dbReference type="Gene3D" id="1.10.10.10">
    <property type="entry name" value="Winged helix-like DNA-binding domain superfamily/Winged helix DNA-binding domain"/>
    <property type="match status" value="1"/>
</dbReference>
<keyword evidence="3" id="KW-0238">DNA-binding</keyword>
<dbReference type="EMBL" id="DACSDU010000017">
    <property type="protein sequence ID" value="HAT1587287.1"/>
    <property type="molecule type" value="Genomic_DNA"/>
</dbReference>
<dbReference type="InterPro" id="IPR005119">
    <property type="entry name" value="LysR_subst-bd"/>
</dbReference>
<dbReference type="Proteomes" id="UP000864563">
    <property type="component" value="Unassembled WGS sequence"/>
</dbReference>
<evidence type="ECO:0000256" key="4">
    <source>
        <dbReference type="ARBA" id="ARBA00023163"/>
    </source>
</evidence>
<gene>
    <name evidence="6" type="ORF">I8Y00_003666</name>
</gene>
<dbReference type="PRINTS" id="PR00039">
    <property type="entry name" value="HTHLYSR"/>
</dbReference>
<keyword evidence="4" id="KW-0804">Transcription</keyword>
<evidence type="ECO:0000259" key="5">
    <source>
        <dbReference type="PROSITE" id="PS50931"/>
    </source>
</evidence>
<comment type="similarity">
    <text evidence="1">Belongs to the LysR transcriptional regulatory family.</text>
</comment>
<dbReference type="InterPro" id="IPR050950">
    <property type="entry name" value="HTH-type_LysR_regulators"/>
</dbReference>
<dbReference type="PANTHER" id="PTHR30419:SF24">
    <property type="entry name" value="HTH-TYPE TRANSCRIPTIONAL REGULATOR CZCR"/>
    <property type="match status" value="1"/>
</dbReference>
<dbReference type="Pfam" id="PF00126">
    <property type="entry name" value="HTH_1"/>
    <property type="match status" value="1"/>
</dbReference>
<evidence type="ECO:0000256" key="2">
    <source>
        <dbReference type="ARBA" id="ARBA00023015"/>
    </source>
</evidence>
<comment type="caution">
    <text evidence="6">The sequence shown here is derived from an EMBL/GenBank/DDBJ whole genome shotgun (WGS) entry which is preliminary data.</text>
</comment>
<dbReference type="CDD" id="cd05466">
    <property type="entry name" value="PBP2_LTTR_substrate"/>
    <property type="match status" value="1"/>
</dbReference>
<evidence type="ECO:0000256" key="3">
    <source>
        <dbReference type="ARBA" id="ARBA00023125"/>
    </source>
</evidence>
<reference evidence="6" key="2">
    <citation type="submission" date="2020-11" db="EMBL/GenBank/DDBJ databases">
        <authorList>
            <consortium name="NCBI Pathogen Detection Project"/>
        </authorList>
    </citation>
    <scope>NUCLEOTIDE SEQUENCE</scope>
    <source>
        <strain evidence="6">YDC697-2</strain>
    </source>
</reference>
<dbReference type="InterPro" id="IPR036388">
    <property type="entry name" value="WH-like_DNA-bd_sf"/>
</dbReference>
<evidence type="ECO:0000313" key="6">
    <source>
        <dbReference type="EMBL" id="HAT1587287.1"/>
    </source>
</evidence>
<keyword evidence="2" id="KW-0805">Transcription regulation</keyword>
<dbReference type="GO" id="GO:0003677">
    <property type="term" value="F:DNA binding"/>
    <property type="evidence" value="ECO:0007669"/>
    <property type="project" value="UniProtKB-KW"/>
</dbReference>
<dbReference type="FunFam" id="1.10.10.10:FF:000001">
    <property type="entry name" value="LysR family transcriptional regulator"/>
    <property type="match status" value="1"/>
</dbReference>
<dbReference type="GO" id="GO:0003700">
    <property type="term" value="F:DNA-binding transcription factor activity"/>
    <property type="evidence" value="ECO:0007669"/>
    <property type="project" value="InterPro"/>
</dbReference>
<proteinExistence type="inferred from homology"/>
<dbReference type="SUPFAM" id="SSF53850">
    <property type="entry name" value="Periplasmic binding protein-like II"/>
    <property type="match status" value="1"/>
</dbReference>
<protein>
    <submittedName>
        <fullName evidence="6">LysR family transcriptional regulator</fullName>
    </submittedName>
</protein>
<dbReference type="GO" id="GO:0005829">
    <property type="term" value="C:cytosol"/>
    <property type="evidence" value="ECO:0007669"/>
    <property type="project" value="TreeGrafter"/>
</dbReference>